<reference evidence="1" key="1">
    <citation type="submission" date="2019-07" db="EMBL/GenBank/DDBJ databases">
        <title>The discovery of a new lineage B mimivirus raises questions about particles surface fibrils.</title>
        <authorList>
            <person name="Silva L.K.S."/>
            <person name="Rodrigues R.A.L."/>
            <person name="Andrade A.C.S.P."/>
            <person name="Hikida H."/>
            <person name="Andreani J."/>
            <person name="Levasseur A."/>
            <person name="La Scola B."/>
            <person name="Abrahao J.S."/>
        </authorList>
    </citation>
    <scope>NUCLEOTIDE SEQUENCE</scope>
    <source>
        <strain evidence="1">B60</strain>
    </source>
</reference>
<dbReference type="EMBL" id="MN175499">
    <property type="protein sequence ID" value="QID05850.1"/>
    <property type="molecule type" value="Genomic_DNA"/>
</dbReference>
<proteinExistence type="predicted"/>
<accession>A0A6G6ABQ9</accession>
<organism evidence="1">
    <name type="scientific">Borely moumouvirus</name>
    <dbReference type="NCBI Taxonomy" id="2712067"/>
    <lineage>
        <taxon>Viruses</taxon>
        <taxon>Varidnaviria</taxon>
        <taxon>Bamfordvirae</taxon>
        <taxon>Nucleocytoviricota</taxon>
        <taxon>Megaviricetes</taxon>
        <taxon>Imitervirales</taxon>
        <taxon>Mimiviridae</taxon>
        <taxon>Megamimivirinae</taxon>
        <taxon>Moumouvirus</taxon>
    </lineage>
</organism>
<name>A0A6G6ABQ9_9VIRU</name>
<sequence length="126" mass="15303">MKLLRFKKNNHNYEQIIWKYISKYKNDDERIIAEDLLDEIKSLEVDNNISLIIPSLLYEVDQDILYTQMIKQDFEKGLLMLIKLDLSTNLEQKEIISLKIRELEKKFQFLNIRRNILKDLIRFVKN</sequence>
<evidence type="ECO:0000313" key="1">
    <source>
        <dbReference type="EMBL" id="QID05850.1"/>
    </source>
</evidence>
<protein>
    <submittedName>
        <fullName evidence="1">Uncharacterized protein</fullName>
    </submittedName>
</protein>